<keyword evidence="2" id="KW-1003">Cell membrane</keyword>
<dbReference type="EMBL" id="JAATHJ010000002">
    <property type="protein sequence ID" value="NJP36341.1"/>
    <property type="molecule type" value="Genomic_DNA"/>
</dbReference>
<dbReference type="RefSeq" id="WP_168004627.1">
    <property type="nucleotide sequence ID" value="NZ_JAATHJ010000002.1"/>
</dbReference>
<keyword evidence="8" id="KW-0732">Signal</keyword>
<keyword evidence="3 7" id="KW-0812">Transmembrane</keyword>
<organism evidence="9 10">
    <name type="scientific">Alkalicoccus luteus</name>
    <dbReference type="NCBI Taxonomy" id="1237094"/>
    <lineage>
        <taxon>Bacteria</taxon>
        <taxon>Bacillati</taxon>
        <taxon>Bacillota</taxon>
        <taxon>Bacilli</taxon>
        <taxon>Bacillales</taxon>
        <taxon>Bacillaceae</taxon>
        <taxon>Alkalicoccus</taxon>
    </lineage>
</organism>
<evidence type="ECO:0000313" key="10">
    <source>
        <dbReference type="Proteomes" id="UP000752012"/>
    </source>
</evidence>
<feature type="chain" id="PRO_5037746430" description="Flagellar protein FliO/FliZ" evidence="8">
    <location>
        <begin position="20"/>
        <end position="217"/>
    </location>
</feature>
<dbReference type="GO" id="GO:0016020">
    <property type="term" value="C:membrane"/>
    <property type="evidence" value="ECO:0007669"/>
    <property type="project" value="InterPro"/>
</dbReference>
<evidence type="ECO:0000256" key="3">
    <source>
        <dbReference type="ARBA" id="ARBA00022692"/>
    </source>
</evidence>
<keyword evidence="5 7" id="KW-0472">Membrane</keyword>
<evidence type="ECO:0000256" key="4">
    <source>
        <dbReference type="ARBA" id="ARBA00022989"/>
    </source>
</evidence>
<evidence type="ECO:0000313" key="9">
    <source>
        <dbReference type="EMBL" id="NJP36341.1"/>
    </source>
</evidence>
<accession>A0A969PLE4</accession>
<protein>
    <recommendedName>
        <fullName evidence="11">Flagellar protein FliO/FliZ</fullName>
    </recommendedName>
</protein>
<feature type="transmembrane region" description="Helical" evidence="7">
    <location>
        <begin position="70"/>
        <end position="92"/>
    </location>
</feature>
<evidence type="ECO:0000256" key="7">
    <source>
        <dbReference type="SAM" id="Phobius"/>
    </source>
</evidence>
<evidence type="ECO:0000256" key="5">
    <source>
        <dbReference type="ARBA" id="ARBA00023136"/>
    </source>
</evidence>
<reference evidence="9 10" key="1">
    <citation type="submission" date="2020-03" db="EMBL/GenBank/DDBJ databases">
        <title>Assessment of the enzymatic potential of alkaline-tolerant lipase obtained from Bacillus luteus H11 (technogenic soil) for the bioremediation of saline soils contaminated with petroleum substances.</title>
        <authorList>
            <person name="Kalwasinska A."/>
        </authorList>
    </citation>
    <scope>NUCLEOTIDE SEQUENCE [LARGE SCALE GENOMIC DNA]</scope>
    <source>
        <strain evidence="9 10">H11</strain>
    </source>
</reference>
<evidence type="ECO:0008006" key="11">
    <source>
        <dbReference type="Google" id="ProtNLM"/>
    </source>
</evidence>
<keyword evidence="4 7" id="KW-1133">Transmembrane helix</keyword>
<dbReference type="Pfam" id="PF04347">
    <property type="entry name" value="FliO"/>
    <property type="match status" value="1"/>
</dbReference>
<feature type="compositionally biased region" description="Acidic residues" evidence="6">
    <location>
        <begin position="47"/>
        <end position="56"/>
    </location>
</feature>
<feature type="region of interest" description="Disordered" evidence="6">
    <location>
        <begin position="35"/>
        <end position="64"/>
    </location>
</feature>
<feature type="signal peptide" evidence="8">
    <location>
        <begin position="1"/>
        <end position="19"/>
    </location>
</feature>
<comment type="caution">
    <text evidence="9">The sequence shown here is derived from an EMBL/GenBank/DDBJ whole genome shotgun (WGS) entry which is preliminary data.</text>
</comment>
<comment type="subcellular location">
    <subcellularLocation>
        <location evidence="1">Cell membrane</location>
    </subcellularLocation>
</comment>
<name>A0A969PLE4_9BACI</name>
<evidence type="ECO:0000256" key="6">
    <source>
        <dbReference type="SAM" id="MobiDB-lite"/>
    </source>
</evidence>
<dbReference type="AlphaFoldDB" id="A0A969PLE4"/>
<dbReference type="InterPro" id="IPR022781">
    <property type="entry name" value="Flagellar_biosynth_FliO"/>
</dbReference>
<evidence type="ECO:0000256" key="2">
    <source>
        <dbReference type="ARBA" id="ARBA00022475"/>
    </source>
</evidence>
<evidence type="ECO:0000256" key="1">
    <source>
        <dbReference type="ARBA" id="ARBA00004236"/>
    </source>
</evidence>
<gene>
    <name evidence="9" type="ORF">HCN83_01925</name>
</gene>
<dbReference type="GO" id="GO:0044781">
    <property type="term" value="P:bacterial-type flagellum organization"/>
    <property type="evidence" value="ECO:0007669"/>
    <property type="project" value="InterPro"/>
</dbReference>
<proteinExistence type="predicted"/>
<keyword evidence="10" id="KW-1185">Reference proteome</keyword>
<feature type="compositionally biased region" description="Basic and acidic residues" evidence="6">
    <location>
        <begin position="36"/>
        <end position="46"/>
    </location>
</feature>
<evidence type="ECO:0000256" key="8">
    <source>
        <dbReference type="SAM" id="SignalP"/>
    </source>
</evidence>
<sequence length="217" mass="23851">MRVLIIISFILLLPVTAWAEPEYGEQEQSVLEGLENGDRDNERGMQQEEDSWDDTETPLPVNGDNQGSGMFMMTLQLFGGLAAVLGLLYFVLKLVNKKAKNFSSTRGLVNAGGVGIGANKSVQLVKAGDRLLVLGVGDTVTLLKEITDEKEIEKLLAEERSDFSVSKETVTGWFARKKENPYAADGGDAFPSFLSKELDRVKQSHSKVKDALEARKK</sequence>
<dbReference type="Proteomes" id="UP000752012">
    <property type="component" value="Unassembled WGS sequence"/>
</dbReference>